<name>A0ABT8CVV3_9FLAO</name>
<evidence type="ECO:0000313" key="3">
    <source>
        <dbReference type="Proteomes" id="UP001242368"/>
    </source>
</evidence>
<evidence type="ECO:0000313" key="2">
    <source>
        <dbReference type="EMBL" id="MDN3708575.1"/>
    </source>
</evidence>
<gene>
    <name evidence="2" type="ORF">QW060_15845</name>
</gene>
<comment type="caution">
    <text evidence="2">The sequence shown here is derived from an EMBL/GenBank/DDBJ whole genome shotgun (WGS) entry which is preliminary data.</text>
</comment>
<accession>A0ABT8CVV3</accession>
<reference evidence="3" key="1">
    <citation type="journal article" date="2019" name="Int. J. Syst. Evol. Microbiol.">
        <title>The Global Catalogue of Microorganisms (GCM) 10K type strain sequencing project: providing services to taxonomists for standard genome sequencing and annotation.</title>
        <authorList>
            <consortium name="The Broad Institute Genomics Platform"/>
            <consortium name="The Broad Institute Genome Sequencing Center for Infectious Disease"/>
            <person name="Wu L."/>
            <person name="Ma J."/>
        </authorList>
    </citation>
    <scope>NUCLEOTIDE SEQUENCE [LARGE SCALE GENOMIC DNA]</scope>
    <source>
        <strain evidence="3">CECT 7184</strain>
    </source>
</reference>
<dbReference type="PROSITE" id="PS51257">
    <property type="entry name" value="PROKAR_LIPOPROTEIN"/>
    <property type="match status" value="1"/>
</dbReference>
<dbReference type="Proteomes" id="UP001242368">
    <property type="component" value="Unassembled WGS sequence"/>
</dbReference>
<protein>
    <recommendedName>
        <fullName evidence="4">DUF4251 domain-containing protein</fullName>
    </recommendedName>
</protein>
<dbReference type="RefSeq" id="WP_290364434.1">
    <property type="nucleotide sequence ID" value="NZ_JAUFQU010000001.1"/>
</dbReference>
<evidence type="ECO:0008006" key="4">
    <source>
        <dbReference type="Google" id="ProtNLM"/>
    </source>
</evidence>
<evidence type="ECO:0000256" key="1">
    <source>
        <dbReference type="SAM" id="SignalP"/>
    </source>
</evidence>
<dbReference type="EMBL" id="JAUFQU010000001">
    <property type="protein sequence ID" value="MDN3708575.1"/>
    <property type="molecule type" value="Genomic_DNA"/>
</dbReference>
<sequence>MKKLYLLLPVLILMACSSESLSVRDAKGLIDTYTEKNQVFESTTIDLGERKLRIKKDEAEITALKSLESEGLVSMDNSEKYKKFLSKDSVMVVNIRLNAAAAPYVINQKKNRAEVMSYVFELQSDADVSLKLSGKRKATATAKLIKKPTPFAVIGKDKNPNTAFINRDFTLKYKEDSGWYVAK</sequence>
<organism evidence="2 3">
    <name type="scientific">Paenimyroides ceti</name>
    <dbReference type="NCBI Taxonomy" id="395087"/>
    <lineage>
        <taxon>Bacteria</taxon>
        <taxon>Pseudomonadati</taxon>
        <taxon>Bacteroidota</taxon>
        <taxon>Flavobacteriia</taxon>
        <taxon>Flavobacteriales</taxon>
        <taxon>Flavobacteriaceae</taxon>
        <taxon>Paenimyroides</taxon>
    </lineage>
</organism>
<keyword evidence="3" id="KW-1185">Reference proteome</keyword>
<feature type="signal peptide" evidence="1">
    <location>
        <begin position="1"/>
        <end position="22"/>
    </location>
</feature>
<feature type="chain" id="PRO_5046391061" description="DUF4251 domain-containing protein" evidence="1">
    <location>
        <begin position="23"/>
        <end position="183"/>
    </location>
</feature>
<proteinExistence type="predicted"/>
<keyword evidence="1" id="KW-0732">Signal</keyword>